<sequence>MVPHRHDTRIAAHDTTNSTSSMVLRRSARVAESLAQTTKIIKPRRPAEKKASASTMSVASTRKVVRPRLGAVQNRAAQIAADEAKANLIESEWDEHIVARVARWLISLAHATSSIHEDISPEFWVEKLKTSAISFAADTAHEQSVYYSHPVVYSAAKELNRLLAFTSSVSANQMLRDAA</sequence>
<protein>
    <submittedName>
        <fullName evidence="1">Uncharacterized protein</fullName>
    </submittedName>
</protein>
<comment type="caution">
    <text evidence="1">The sequence shown here is derived from an EMBL/GenBank/DDBJ whole genome shotgun (WGS) entry which is preliminary data.</text>
</comment>
<organism evidence="1 2">
    <name type="scientific">Cryoendolithus antarcticus</name>
    <dbReference type="NCBI Taxonomy" id="1507870"/>
    <lineage>
        <taxon>Eukaryota</taxon>
        <taxon>Fungi</taxon>
        <taxon>Dikarya</taxon>
        <taxon>Ascomycota</taxon>
        <taxon>Pezizomycotina</taxon>
        <taxon>Dothideomycetes</taxon>
        <taxon>Dothideomycetidae</taxon>
        <taxon>Cladosporiales</taxon>
        <taxon>Cladosporiaceae</taxon>
        <taxon>Cryoendolithus</taxon>
    </lineage>
</organism>
<dbReference type="InParanoid" id="A0A1V8SC65"/>
<keyword evidence="2" id="KW-1185">Reference proteome</keyword>
<gene>
    <name evidence="1" type="ORF">B0A48_17313</name>
</gene>
<name>A0A1V8SC65_9PEZI</name>
<reference evidence="2" key="1">
    <citation type="submission" date="2017-03" db="EMBL/GenBank/DDBJ databases">
        <title>Genomes of endolithic fungi from Antarctica.</title>
        <authorList>
            <person name="Coleine C."/>
            <person name="Masonjones S."/>
            <person name="Stajich J.E."/>
        </authorList>
    </citation>
    <scope>NUCLEOTIDE SEQUENCE [LARGE SCALE GENOMIC DNA]</scope>
    <source>
        <strain evidence="2">CCFEE 5527</strain>
    </source>
</reference>
<proteinExistence type="predicted"/>
<dbReference type="EMBL" id="NAJO01000063">
    <property type="protein sequence ID" value="OQN96673.1"/>
    <property type="molecule type" value="Genomic_DNA"/>
</dbReference>
<evidence type="ECO:0000313" key="2">
    <source>
        <dbReference type="Proteomes" id="UP000192596"/>
    </source>
</evidence>
<dbReference type="AlphaFoldDB" id="A0A1V8SC65"/>
<evidence type="ECO:0000313" key="1">
    <source>
        <dbReference type="EMBL" id="OQN96673.1"/>
    </source>
</evidence>
<accession>A0A1V8SC65</accession>
<dbReference type="Proteomes" id="UP000192596">
    <property type="component" value="Unassembled WGS sequence"/>
</dbReference>